<dbReference type="OrthoDB" id="1422173at2"/>
<gene>
    <name evidence="2" type="ORF">DHW03_03105</name>
</gene>
<comment type="caution">
    <text evidence="2">The sequence shown here is derived from an EMBL/GenBank/DDBJ whole genome shotgun (WGS) entry which is preliminary data.</text>
</comment>
<evidence type="ECO:0000313" key="2">
    <source>
        <dbReference type="EMBL" id="PWS28837.1"/>
    </source>
</evidence>
<dbReference type="RefSeq" id="WP_109924268.1">
    <property type="nucleotide sequence ID" value="NZ_QGNZ01000001.1"/>
</dbReference>
<dbReference type="Pfam" id="PF05239">
    <property type="entry name" value="PRC"/>
    <property type="match status" value="1"/>
</dbReference>
<dbReference type="GO" id="GO:0030077">
    <property type="term" value="C:plasma membrane light-harvesting complex"/>
    <property type="evidence" value="ECO:0007669"/>
    <property type="project" value="InterPro"/>
</dbReference>
<dbReference type="InterPro" id="IPR027275">
    <property type="entry name" value="PRC-brl_dom"/>
</dbReference>
<accession>A0A317ERW8</accession>
<evidence type="ECO:0000259" key="1">
    <source>
        <dbReference type="Pfam" id="PF05239"/>
    </source>
</evidence>
<reference evidence="2 3" key="1">
    <citation type="submission" date="2018-05" db="EMBL/GenBank/DDBJ databases">
        <title>Pedobacter paludis sp. nov., isolated from wetland soil.</title>
        <authorList>
            <person name="Zhang Y."/>
            <person name="Wang G."/>
        </authorList>
    </citation>
    <scope>NUCLEOTIDE SEQUENCE [LARGE SCALE GENOMIC DNA]</scope>
    <source>
        <strain evidence="2 3">KCTC22721</strain>
    </source>
</reference>
<dbReference type="InterPro" id="IPR014747">
    <property type="entry name" value="Bac_photo_RC_H_C"/>
</dbReference>
<evidence type="ECO:0000313" key="3">
    <source>
        <dbReference type="Proteomes" id="UP000245379"/>
    </source>
</evidence>
<dbReference type="AlphaFoldDB" id="A0A317ERW8"/>
<keyword evidence="3" id="KW-1185">Reference proteome</keyword>
<dbReference type="EMBL" id="QGNZ01000001">
    <property type="protein sequence ID" value="PWS28837.1"/>
    <property type="molecule type" value="Genomic_DNA"/>
</dbReference>
<sequence>MNKGNIEYINLEELSNTDYKIIDGETDITGWTIVDESDATVGKVRDLLFDPEQNAIRYLIVDLDESVPNGEEKAILLPIGITTLDGDKKRVVIPAMHKDQFAAMPQYIIGEVTRDTEMKIRSAIGSPAALRIEEEIAEMDSSEFYNHHHFDRGHLGSRTHEAQSITSPQDASLNTREEEENTIHELIERSGESVSHQAENQHHATDNFEAFDVQTGEGIFVIEPQENGTYRILNQSEKIGVIYAESGERGVEWKTMDQLDDRFVEVIGEGIRLHHQSTSNF</sequence>
<name>A0A317ERW8_9SPHI</name>
<protein>
    <recommendedName>
        <fullName evidence="1">PRC-barrel domain-containing protein</fullName>
    </recommendedName>
</protein>
<dbReference type="Proteomes" id="UP000245379">
    <property type="component" value="Unassembled WGS sequence"/>
</dbReference>
<dbReference type="GO" id="GO:0019684">
    <property type="term" value="P:photosynthesis, light reaction"/>
    <property type="evidence" value="ECO:0007669"/>
    <property type="project" value="InterPro"/>
</dbReference>
<dbReference type="SUPFAM" id="SSF50346">
    <property type="entry name" value="PRC-barrel domain"/>
    <property type="match status" value="1"/>
</dbReference>
<organism evidence="2 3">
    <name type="scientific">Pedobacter yonginense</name>
    <dbReference type="NCBI Taxonomy" id="651869"/>
    <lineage>
        <taxon>Bacteria</taxon>
        <taxon>Pseudomonadati</taxon>
        <taxon>Bacteroidota</taxon>
        <taxon>Sphingobacteriia</taxon>
        <taxon>Sphingobacteriales</taxon>
        <taxon>Sphingobacteriaceae</taxon>
        <taxon>Pedobacter</taxon>
    </lineage>
</organism>
<feature type="domain" description="PRC-barrel" evidence="1">
    <location>
        <begin position="26"/>
        <end position="99"/>
    </location>
</feature>
<proteinExistence type="predicted"/>
<dbReference type="InterPro" id="IPR011033">
    <property type="entry name" value="PRC_barrel-like_sf"/>
</dbReference>
<dbReference type="Gene3D" id="3.90.50.10">
    <property type="entry name" value="Photosynthetic Reaction Center, subunit H, domain 2"/>
    <property type="match status" value="1"/>
</dbReference>